<evidence type="ECO:0000256" key="6">
    <source>
        <dbReference type="ARBA" id="ARBA00022771"/>
    </source>
</evidence>
<dbReference type="Gene3D" id="2.30.29.30">
    <property type="entry name" value="Pleckstrin-homology domain (PH domain)/Phosphotyrosine-binding domain (PTB)"/>
    <property type="match status" value="2"/>
</dbReference>
<dbReference type="SMART" id="SM00105">
    <property type="entry name" value="ArfGap"/>
    <property type="match status" value="1"/>
</dbReference>
<dbReference type="InterPro" id="IPR001164">
    <property type="entry name" value="ArfGAP_dom"/>
</dbReference>
<keyword evidence="3" id="KW-0963">Cytoplasm</keyword>
<keyword evidence="6 8" id="KW-0863">Zinc-finger</keyword>
<reference evidence="11 12" key="1">
    <citation type="journal article" date="2021" name="Elife">
        <title>Chloroplast acquisition without the gene transfer in kleptoplastic sea slugs, Plakobranchus ocellatus.</title>
        <authorList>
            <person name="Maeda T."/>
            <person name="Takahashi S."/>
            <person name="Yoshida T."/>
            <person name="Shimamura S."/>
            <person name="Takaki Y."/>
            <person name="Nagai Y."/>
            <person name="Toyoda A."/>
            <person name="Suzuki Y."/>
            <person name="Arimoto A."/>
            <person name="Ishii H."/>
            <person name="Satoh N."/>
            <person name="Nishiyama T."/>
            <person name="Hasebe M."/>
            <person name="Maruyama T."/>
            <person name="Minagawa J."/>
            <person name="Obokata J."/>
            <person name="Shigenobu S."/>
        </authorList>
    </citation>
    <scope>NUCLEOTIDE SEQUENCE [LARGE SCALE GENOMIC DNA]</scope>
</reference>
<protein>
    <submittedName>
        <fullName evidence="11">ARF-GAP with dual ph domain-containing protein 1-like</fullName>
    </submittedName>
</protein>
<evidence type="ECO:0000256" key="4">
    <source>
        <dbReference type="ARBA" id="ARBA00022723"/>
    </source>
</evidence>
<dbReference type="GO" id="GO:0005547">
    <property type="term" value="F:phosphatidylinositol-3,4,5-trisphosphate binding"/>
    <property type="evidence" value="ECO:0007669"/>
    <property type="project" value="TreeGrafter"/>
</dbReference>
<dbReference type="EMBL" id="BLXT01003580">
    <property type="protein sequence ID" value="GFO02260.1"/>
    <property type="molecule type" value="Genomic_DNA"/>
</dbReference>
<dbReference type="Gene3D" id="1.10.220.150">
    <property type="entry name" value="Arf GTPase activating protein"/>
    <property type="match status" value="1"/>
</dbReference>
<comment type="subcellular location">
    <subcellularLocation>
        <location evidence="1">Cytoplasm</location>
    </subcellularLocation>
</comment>
<dbReference type="PROSITE" id="PS50115">
    <property type="entry name" value="ARFGAP"/>
    <property type="match status" value="1"/>
</dbReference>
<dbReference type="PROSITE" id="PS50003">
    <property type="entry name" value="PH_DOMAIN"/>
    <property type="match status" value="2"/>
</dbReference>
<dbReference type="AlphaFoldDB" id="A0AAV4A273"/>
<dbReference type="PANTHER" id="PTHR46021">
    <property type="entry name" value="ARF-GAP WITH DUAL PH DOMAIN-CONTAINING PROTEIN 1-LIKE PROTEIN"/>
    <property type="match status" value="1"/>
</dbReference>
<dbReference type="Pfam" id="PF00169">
    <property type="entry name" value="PH"/>
    <property type="match status" value="2"/>
</dbReference>
<dbReference type="InterPro" id="IPR011993">
    <property type="entry name" value="PH-like_dom_sf"/>
</dbReference>
<dbReference type="PANTHER" id="PTHR46021:SF2">
    <property type="entry name" value="ARF-GAP WITH DUAL PH DOMAIN-CONTAINING PROTEIN 1"/>
    <property type="match status" value="1"/>
</dbReference>
<dbReference type="GO" id="GO:0005096">
    <property type="term" value="F:GTPase activator activity"/>
    <property type="evidence" value="ECO:0007669"/>
    <property type="project" value="UniProtKB-KW"/>
</dbReference>
<dbReference type="SMART" id="SM00233">
    <property type="entry name" value="PH"/>
    <property type="match status" value="2"/>
</dbReference>
<evidence type="ECO:0000256" key="7">
    <source>
        <dbReference type="ARBA" id="ARBA00022833"/>
    </source>
</evidence>
<dbReference type="InterPro" id="IPR037851">
    <property type="entry name" value="PH2_ADAP"/>
</dbReference>
<dbReference type="InterPro" id="IPR038508">
    <property type="entry name" value="ArfGAP_dom_sf"/>
</dbReference>
<dbReference type="CDD" id="cd01251">
    <property type="entry name" value="PH2_ADAP"/>
    <property type="match status" value="1"/>
</dbReference>
<dbReference type="GO" id="GO:1902936">
    <property type="term" value="F:phosphatidylinositol bisphosphate binding"/>
    <property type="evidence" value="ECO:0007669"/>
    <property type="project" value="InterPro"/>
</dbReference>
<keyword evidence="7" id="KW-0862">Zinc</keyword>
<dbReference type="GO" id="GO:0005886">
    <property type="term" value="C:plasma membrane"/>
    <property type="evidence" value="ECO:0007669"/>
    <property type="project" value="TreeGrafter"/>
</dbReference>
<dbReference type="PRINTS" id="PR00405">
    <property type="entry name" value="REVINTRACTNG"/>
</dbReference>
<keyword evidence="4" id="KW-0479">Metal-binding</keyword>
<dbReference type="FunFam" id="2.30.29.30:FF:000099">
    <property type="entry name" value="Arf-GAP with dual PH domain-containing protein 1"/>
    <property type="match status" value="1"/>
</dbReference>
<feature type="domain" description="Arf-GAP" evidence="10">
    <location>
        <begin position="6"/>
        <end position="124"/>
    </location>
</feature>
<keyword evidence="5" id="KW-0677">Repeat</keyword>
<dbReference type="InterPro" id="IPR037278">
    <property type="entry name" value="ARFGAP/RecO"/>
</dbReference>
<organism evidence="11 12">
    <name type="scientific">Plakobranchus ocellatus</name>
    <dbReference type="NCBI Taxonomy" id="259542"/>
    <lineage>
        <taxon>Eukaryota</taxon>
        <taxon>Metazoa</taxon>
        <taxon>Spiralia</taxon>
        <taxon>Lophotrochozoa</taxon>
        <taxon>Mollusca</taxon>
        <taxon>Gastropoda</taxon>
        <taxon>Heterobranchia</taxon>
        <taxon>Euthyneura</taxon>
        <taxon>Panpulmonata</taxon>
        <taxon>Sacoglossa</taxon>
        <taxon>Placobranchoidea</taxon>
        <taxon>Plakobranchidae</taxon>
        <taxon>Plakobranchus</taxon>
    </lineage>
</organism>
<name>A0AAV4A273_9GAST</name>
<gene>
    <name evidence="11" type="ORF">PoB_002876500</name>
</gene>
<evidence type="ECO:0000256" key="1">
    <source>
        <dbReference type="ARBA" id="ARBA00004496"/>
    </source>
</evidence>
<dbReference type="GO" id="GO:0005737">
    <property type="term" value="C:cytoplasm"/>
    <property type="evidence" value="ECO:0007669"/>
    <property type="project" value="UniProtKB-SubCell"/>
</dbReference>
<evidence type="ECO:0000256" key="5">
    <source>
        <dbReference type="ARBA" id="ARBA00022737"/>
    </source>
</evidence>
<evidence type="ECO:0000313" key="12">
    <source>
        <dbReference type="Proteomes" id="UP000735302"/>
    </source>
</evidence>
<proteinExistence type="predicted"/>
<dbReference type="InterPro" id="IPR052589">
    <property type="entry name" value="Arf-GAP_dual-PH_domain"/>
</dbReference>
<comment type="caution">
    <text evidence="11">The sequence shown here is derived from an EMBL/GenBank/DDBJ whole genome shotgun (WGS) entry which is preliminary data.</text>
</comment>
<accession>A0AAV4A273</accession>
<evidence type="ECO:0000256" key="8">
    <source>
        <dbReference type="PROSITE-ProRule" id="PRU00288"/>
    </source>
</evidence>
<feature type="domain" description="PH" evidence="9">
    <location>
        <begin position="250"/>
        <end position="359"/>
    </location>
</feature>
<dbReference type="SUPFAM" id="SSF57863">
    <property type="entry name" value="ArfGap/RecO-like zinc finger"/>
    <property type="match status" value="1"/>
</dbReference>
<dbReference type="FunFam" id="2.30.29.30:FF:000080">
    <property type="entry name" value="Arf-GAP with dual PH domain-containing protein 1"/>
    <property type="match status" value="1"/>
</dbReference>
<keyword evidence="12" id="KW-1185">Reference proteome</keyword>
<dbReference type="SUPFAM" id="SSF50729">
    <property type="entry name" value="PH domain-like"/>
    <property type="match status" value="2"/>
</dbReference>
<dbReference type="InterPro" id="IPR001849">
    <property type="entry name" value="PH_domain"/>
</dbReference>
<evidence type="ECO:0000313" key="11">
    <source>
        <dbReference type="EMBL" id="GFO02260.1"/>
    </source>
</evidence>
<dbReference type="Proteomes" id="UP000735302">
    <property type="component" value="Unassembled WGS sequence"/>
</dbReference>
<evidence type="ECO:0000259" key="10">
    <source>
        <dbReference type="PROSITE" id="PS50115"/>
    </source>
</evidence>
<dbReference type="Pfam" id="PF01412">
    <property type="entry name" value="ArfGap"/>
    <property type="match status" value="1"/>
</dbReference>
<keyword evidence="2" id="KW-0343">GTPase activation</keyword>
<sequence>MAERQKAAIQALTQQDGNGECVDCGMENPEWASVTYGVFLCQNCAGVHRGIQSRVKSLLYDNWDNDQIQVMEAQGNKKAKKKYEVCVPIYYKRPAWDCVDVIRKQWIEAKYERLEFTDCDKQESYNCPTKTGYLWKLGRDRKQFALRKFVLSRATNKLTYYVNEDNGKAKAEADLDFLNAVFVPQKMNKPGLLQITYFRSGSTRNLFVYADDSREIVDWYMAIRAAKWERRRIAFPDRDITQLAEDLTKDFLMEGWLYKMGPKNEPFRKRWFTLDRRKLMYLEEPLNAFAKGEVYIGHKDGGYRVSIGAAIEGDRGSNSQNSNLCFCFTLHTPDRDFVMKAENQEDMEKWVLALQKVVELPLTTQDSKLAALLVPKKSSNSFRLGKR</sequence>
<evidence type="ECO:0000256" key="2">
    <source>
        <dbReference type="ARBA" id="ARBA00022468"/>
    </source>
</evidence>
<feature type="domain" description="PH" evidence="9">
    <location>
        <begin position="127"/>
        <end position="228"/>
    </location>
</feature>
<dbReference type="GO" id="GO:0008270">
    <property type="term" value="F:zinc ion binding"/>
    <property type="evidence" value="ECO:0007669"/>
    <property type="project" value="UniProtKB-KW"/>
</dbReference>
<evidence type="ECO:0000259" key="9">
    <source>
        <dbReference type="PROSITE" id="PS50003"/>
    </source>
</evidence>
<evidence type="ECO:0000256" key="3">
    <source>
        <dbReference type="ARBA" id="ARBA00022490"/>
    </source>
</evidence>